<accession>A0ABV5NM86</accession>
<dbReference type="SUPFAM" id="SSF102405">
    <property type="entry name" value="MCP/YpsA-like"/>
    <property type="match status" value="1"/>
</dbReference>
<comment type="caution">
    <text evidence="1">The sequence shown here is derived from an EMBL/GenBank/DDBJ whole genome shotgun (WGS) entry which is preliminary data.</text>
</comment>
<evidence type="ECO:0000313" key="1">
    <source>
        <dbReference type="EMBL" id="MFB9471091.1"/>
    </source>
</evidence>
<gene>
    <name evidence="1" type="ORF">ACFFR3_16330</name>
</gene>
<dbReference type="Proteomes" id="UP001589568">
    <property type="component" value="Unassembled WGS sequence"/>
</dbReference>
<dbReference type="Gene3D" id="3.40.50.450">
    <property type="match status" value="1"/>
</dbReference>
<dbReference type="EMBL" id="JBHMCF010000011">
    <property type="protein sequence ID" value="MFB9471091.1"/>
    <property type="molecule type" value="Genomic_DNA"/>
</dbReference>
<protein>
    <recommendedName>
        <fullName evidence="3">DUF2493 domain-containing protein</fullName>
    </recommendedName>
</protein>
<keyword evidence="2" id="KW-1185">Reference proteome</keyword>
<evidence type="ECO:0008006" key="3">
    <source>
        <dbReference type="Google" id="ProtNLM"/>
    </source>
</evidence>
<sequence>MQQIPDEDVTRALIVSGHLVDAPGRNPPRFPQAQVGAVTAAMSAAFDAWHVGPGTTVICGGARGADIIGAEQALLRGASVRLCLALPPDGFARRSVDLEGTDWRERFERLCRRARVAVLPGDPGRGDEVFARTNEWMVRLARALDPEPRAVVVWDGRPGDGAGGTSDLVRLLGHNPGPGRLHVIDPRPQEISRSPWE</sequence>
<name>A0ABV5NM86_9ACTN</name>
<evidence type="ECO:0000313" key="2">
    <source>
        <dbReference type="Proteomes" id="UP001589568"/>
    </source>
</evidence>
<dbReference type="RefSeq" id="WP_379483364.1">
    <property type="nucleotide sequence ID" value="NZ_JBHMCF010000011.1"/>
</dbReference>
<organism evidence="1 2">
    <name type="scientific">Nonomuraea salmonea</name>
    <dbReference type="NCBI Taxonomy" id="46181"/>
    <lineage>
        <taxon>Bacteria</taxon>
        <taxon>Bacillati</taxon>
        <taxon>Actinomycetota</taxon>
        <taxon>Actinomycetes</taxon>
        <taxon>Streptosporangiales</taxon>
        <taxon>Streptosporangiaceae</taxon>
        <taxon>Nonomuraea</taxon>
    </lineage>
</organism>
<proteinExistence type="predicted"/>
<reference evidence="1 2" key="1">
    <citation type="submission" date="2024-09" db="EMBL/GenBank/DDBJ databases">
        <authorList>
            <person name="Sun Q."/>
            <person name="Mori K."/>
        </authorList>
    </citation>
    <scope>NUCLEOTIDE SEQUENCE [LARGE SCALE GENOMIC DNA]</scope>
    <source>
        <strain evidence="1 2">JCM 3324</strain>
    </source>
</reference>